<comment type="similarity">
    <text evidence="2">Belongs to the transposase 11 family.</text>
</comment>
<dbReference type="AlphaFoldDB" id="A0A1F7FAL4"/>
<sequence>MEFQIRDRLSFVRFLGLSLKERIPDAKTIWHYHELLANAGVMQRLFNKFNRYLEQQGFKAKKGQLIDATIIEVPRQKMTEEERKEVNDGKTPEAWEKKPAQMSQKDRDARWTKKHNKSYFGYKNHINADGKNKLIREYKVTSAQVHDSQVMDELLTKNKNSKDVYADSAYRSDAQETTLKNDGFRSHINTKGYRNKALSKFQVKMNKIRSKIRSRVEHVFGDMKSMKADFIRCIGIIRAEVKIGMINLTYNFRRYAYLATNS</sequence>
<organism evidence="9 10">
    <name type="scientific">Candidatus Raymondbacteria bacterium RIFOXYD12_FULL_49_13</name>
    <dbReference type="NCBI Taxonomy" id="1817890"/>
    <lineage>
        <taxon>Bacteria</taxon>
        <taxon>Raymondiibacteriota</taxon>
    </lineage>
</organism>
<feature type="domain" description="Transposase IS4-like" evidence="7">
    <location>
        <begin position="62"/>
        <end position="252"/>
    </location>
</feature>
<dbReference type="GO" id="GO:0006313">
    <property type="term" value="P:DNA transposition"/>
    <property type="evidence" value="ECO:0007669"/>
    <property type="project" value="InterPro"/>
</dbReference>
<keyword evidence="4" id="KW-0238">DNA-binding</keyword>
<keyword evidence="3" id="KW-0815">Transposition</keyword>
<feature type="region of interest" description="Disordered" evidence="6">
    <location>
        <begin position="78"/>
        <end position="110"/>
    </location>
</feature>
<dbReference type="InterPro" id="IPR008490">
    <property type="entry name" value="Transposase_InsH_N"/>
</dbReference>
<reference evidence="9 10" key="1">
    <citation type="journal article" date="2016" name="Nat. Commun.">
        <title>Thousands of microbial genomes shed light on interconnected biogeochemical processes in an aquifer system.</title>
        <authorList>
            <person name="Anantharaman K."/>
            <person name="Brown C.T."/>
            <person name="Hug L.A."/>
            <person name="Sharon I."/>
            <person name="Castelle C.J."/>
            <person name="Probst A.J."/>
            <person name="Thomas B.C."/>
            <person name="Singh A."/>
            <person name="Wilkins M.J."/>
            <person name="Karaoz U."/>
            <person name="Brodie E.L."/>
            <person name="Williams K.H."/>
            <person name="Hubbard S.S."/>
            <person name="Banfield J.F."/>
        </authorList>
    </citation>
    <scope>NUCLEOTIDE SEQUENCE [LARGE SCALE GENOMIC DNA]</scope>
</reference>
<evidence type="ECO:0000256" key="4">
    <source>
        <dbReference type="ARBA" id="ARBA00023125"/>
    </source>
</evidence>
<dbReference type="NCBIfam" id="NF033581">
    <property type="entry name" value="transpos_IS5_4"/>
    <property type="match status" value="1"/>
</dbReference>
<evidence type="ECO:0000313" key="10">
    <source>
        <dbReference type="Proteomes" id="UP000179243"/>
    </source>
</evidence>
<feature type="domain" description="Transposase InsH N-terminal" evidence="8">
    <location>
        <begin position="1"/>
        <end position="32"/>
    </location>
</feature>
<dbReference type="EMBL" id="MFYX01000084">
    <property type="protein sequence ID" value="OGK03651.1"/>
    <property type="molecule type" value="Genomic_DNA"/>
</dbReference>
<evidence type="ECO:0008006" key="11">
    <source>
        <dbReference type="Google" id="ProtNLM"/>
    </source>
</evidence>
<dbReference type="PANTHER" id="PTHR35604">
    <property type="entry name" value="TRANSPOSASE INSH FOR INSERTION SEQUENCE ELEMENT IS5A-RELATED"/>
    <property type="match status" value="1"/>
</dbReference>
<protein>
    <recommendedName>
        <fullName evidence="11">Transposase</fullName>
    </recommendedName>
</protein>
<dbReference type="Pfam" id="PF05598">
    <property type="entry name" value="DUF772"/>
    <property type="match status" value="1"/>
</dbReference>
<comment type="caution">
    <text evidence="9">The sequence shown here is derived from an EMBL/GenBank/DDBJ whole genome shotgun (WGS) entry which is preliminary data.</text>
</comment>
<name>A0A1F7FAL4_UNCRA</name>
<dbReference type="InterPro" id="IPR047959">
    <property type="entry name" value="Transpos_IS5"/>
</dbReference>
<evidence type="ECO:0000313" key="9">
    <source>
        <dbReference type="EMBL" id="OGK03651.1"/>
    </source>
</evidence>
<evidence type="ECO:0000259" key="8">
    <source>
        <dbReference type="Pfam" id="PF05598"/>
    </source>
</evidence>
<dbReference type="InterPro" id="IPR002559">
    <property type="entry name" value="Transposase_11"/>
</dbReference>
<dbReference type="Proteomes" id="UP000179243">
    <property type="component" value="Unassembled WGS sequence"/>
</dbReference>
<evidence type="ECO:0000256" key="2">
    <source>
        <dbReference type="ARBA" id="ARBA00010075"/>
    </source>
</evidence>
<dbReference type="GO" id="GO:0004803">
    <property type="term" value="F:transposase activity"/>
    <property type="evidence" value="ECO:0007669"/>
    <property type="project" value="InterPro"/>
</dbReference>
<evidence type="ECO:0000256" key="1">
    <source>
        <dbReference type="ARBA" id="ARBA00003544"/>
    </source>
</evidence>
<gene>
    <name evidence="9" type="ORF">A2519_02675</name>
</gene>
<dbReference type="GO" id="GO:0003677">
    <property type="term" value="F:DNA binding"/>
    <property type="evidence" value="ECO:0007669"/>
    <property type="project" value="UniProtKB-KW"/>
</dbReference>
<proteinExistence type="inferred from homology"/>
<keyword evidence="5" id="KW-0233">DNA recombination</keyword>
<evidence type="ECO:0000256" key="6">
    <source>
        <dbReference type="SAM" id="MobiDB-lite"/>
    </source>
</evidence>
<evidence type="ECO:0000256" key="3">
    <source>
        <dbReference type="ARBA" id="ARBA00022578"/>
    </source>
</evidence>
<comment type="function">
    <text evidence="1">Involved in the transposition of the insertion sequence IS5.</text>
</comment>
<accession>A0A1F7FAL4</accession>
<evidence type="ECO:0000256" key="5">
    <source>
        <dbReference type="ARBA" id="ARBA00023172"/>
    </source>
</evidence>
<dbReference type="Pfam" id="PF01609">
    <property type="entry name" value="DDE_Tnp_1"/>
    <property type="match status" value="1"/>
</dbReference>
<evidence type="ECO:0000259" key="7">
    <source>
        <dbReference type="Pfam" id="PF01609"/>
    </source>
</evidence>
<dbReference type="PANTHER" id="PTHR35604:SF2">
    <property type="entry name" value="TRANSPOSASE INSH FOR INSERTION SEQUENCE ELEMENT IS5A-RELATED"/>
    <property type="match status" value="1"/>
</dbReference>